<keyword evidence="3 7" id="KW-0812">Transmembrane</keyword>
<feature type="transmembrane region" description="Helical" evidence="7">
    <location>
        <begin position="151"/>
        <end position="168"/>
    </location>
</feature>
<dbReference type="Gene3D" id="1.20.1250.20">
    <property type="entry name" value="MFS general substrate transporter like domains"/>
    <property type="match status" value="1"/>
</dbReference>
<dbReference type="CDD" id="cd17323">
    <property type="entry name" value="MFS_Tpo1_MDR_like"/>
    <property type="match status" value="1"/>
</dbReference>
<dbReference type="EMBL" id="MCFA01000068">
    <property type="protein sequence ID" value="ORY10781.1"/>
    <property type="molecule type" value="Genomic_DNA"/>
</dbReference>
<evidence type="ECO:0000256" key="5">
    <source>
        <dbReference type="ARBA" id="ARBA00023136"/>
    </source>
</evidence>
<evidence type="ECO:0000259" key="8">
    <source>
        <dbReference type="PROSITE" id="PS50850"/>
    </source>
</evidence>
<dbReference type="GO" id="GO:0022857">
    <property type="term" value="F:transmembrane transporter activity"/>
    <property type="evidence" value="ECO:0007669"/>
    <property type="project" value="InterPro"/>
</dbReference>
<keyword evidence="10" id="KW-1185">Reference proteome</keyword>
<dbReference type="PRINTS" id="PR01036">
    <property type="entry name" value="TCRTETB"/>
</dbReference>
<evidence type="ECO:0000313" key="10">
    <source>
        <dbReference type="Proteomes" id="UP000193144"/>
    </source>
</evidence>
<dbReference type="Proteomes" id="UP000193144">
    <property type="component" value="Unassembled WGS sequence"/>
</dbReference>
<evidence type="ECO:0000256" key="2">
    <source>
        <dbReference type="ARBA" id="ARBA00022448"/>
    </source>
</evidence>
<name>A0A1Y1ZKK2_9PLEO</name>
<feature type="transmembrane region" description="Helical" evidence="7">
    <location>
        <begin position="518"/>
        <end position="539"/>
    </location>
</feature>
<dbReference type="InterPro" id="IPR020846">
    <property type="entry name" value="MFS_dom"/>
</dbReference>
<dbReference type="PROSITE" id="PS50850">
    <property type="entry name" value="MFS"/>
    <property type="match status" value="1"/>
</dbReference>
<feature type="domain" description="Major facilitator superfamily (MFS) profile" evidence="8">
    <location>
        <begin position="85"/>
        <end position="545"/>
    </location>
</feature>
<accession>A0A1Y1ZKK2</accession>
<keyword evidence="5 7" id="KW-0472">Membrane</keyword>
<dbReference type="InterPro" id="IPR036259">
    <property type="entry name" value="MFS_trans_sf"/>
</dbReference>
<dbReference type="SUPFAM" id="SSF103473">
    <property type="entry name" value="MFS general substrate transporter"/>
    <property type="match status" value="1"/>
</dbReference>
<keyword evidence="4 7" id="KW-1133">Transmembrane helix</keyword>
<evidence type="ECO:0000256" key="7">
    <source>
        <dbReference type="SAM" id="Phobius"/>
    </source>
</evidence>
<dbReference type="STRING" id="1231657.A0A1Y1ZKK2"/>
<dbReference type="FunFam" id="1.20.1720.10:FF:000009">
    <property type="entry name" value="MFS multidrug transporter"/>
    <property type="match status" value="1"/>
</dbReference>
<dbReference type="Pfam" id="PF07690">
    <property type="entry name" value="MFS_1"/>
    <property type="match status" value="1"/>
</dbReference>
<comment type="subcellular location">
    <subcellularLocation>
        <location evidence="1">Membrane</location>
        <topology evidence="1">Multi-pass membrane protein</topology>
    </subcellularLocation>
</comment>
<feature type="transmembrane region" description="Helical" evidence="7">
    <location>
        <begin position="118"/>
        <end position="139"/>
    </location>
</feature>
<feature type="compositionally biased region" description="Basic and acidic residues" evidence="6">
    <location>
        <begin position="33"/>
        <end position="46"/>
    </location>
</feature>
<dbReference type="PANTHER" id="PTHR23502">
    <property type="entry name" value="MAJOR FACILITATOR SUPERFAMILY"/>
    <property type="match status" value="1"/>
</dbReference>
<feature type="transmembrane region" description="Helical" evidence="7">
    <location>
        <begin position="431"/>
        <end position="449"/>
    </location>
</feature>
<evidence type="ECO:0000256" key="3">
    <source>
        <dbReference type="ARBA" id="ARBA00022692"/>
    </source>
</evidence>
<feature type="compositionally biased region" description="Basic and acidic residues" evidence="6">
    <location>
        <begin position="8"/>
        <end position="23"/>
    </location>
</feature>
<dbReference type="PANTHER" id="PTHR23502:SF150">
    <property type="entry name" value="MAJOR FACILITATOR SUPERFAMILY (MFS) PROFILE DOMAIN-CONTAINING PROTEIN-RELATED"/>
    <property type="match status" value="1"/>
</dbReference>
<feature type="transmembrane region" description="Helical" evidence="7">
    <location>
        <begin position="209"/>
        <end position="234"/>
    </location>
</feature>
<sequence length="573" mass="63539">MVTTAEPECLRERGSTRHDRDVQDTSSTSGRIVDFEETHKKSEVEGHTTTVNEVPDTTPTDPEAAKEPPSTPLHTLFTHRERLFILIMTALASFFSPLSGQIYFPALPLLAEEYHTTIGRINLTITTYMILQGLAPTILGTFGDTTGRRPAYILTFTIYFAANIGLATQHSYAALMVLRCLQSAGSSGTIALGFGVISDIATPAERGKYLGPVAAGIYLAPALGPTIGGLLAQYLGWRSIFWFLTIISGVYLVVYALFMPETSRKVVGDGSIPPIDWYTMSPYQYWTAQREKKKAIREGRAHEVEEKERKARELATTRKFKFPNPLTSVMVLQDKDAAIVICFIALGMFILMPIMASIPIIFEEVYGFNTFQVGLCYIPLGASAVFAATLNGKVMDWNYRRWAKKLNFPLEKKKGTDLRDFPIEKARLQPVFIMAPIVGVACMSFGWVMQKRVNLAAPLIIEFILTYAQVSISNNLSSLLVDLFPEKPSTVTAASNLVRCWLSAGGTAAIAPMLDGMGWGWCFTFLGLLFIAGLILIWAEYTWGMGWREVRRERQEKKKATNRSGTADLAGQN</sequence>
<feature type="region of interest" description="Disordered" evidence="6">
    <location>
        <begin position="1"/>
        <end position="72"/>
    </location>
</feature>
<dbReference type="Gene3D" id="1.20.1720.10">
    <property type="entry name" value="Multidrug resistance protein D"/>
    <property type="match status" value="1"/>
</dbReference>
<feature type="transmembrane region" description="Helical" evidence="7">
    <location>
        <begin position="174"/>
        <end position="197"/>
    </location>
</feature>
<dbReference type="AlphaFoldDB" id="A0A1Y1ZKK2"/>
<dbReference type="GO" id="GO:0005886">
    <property type="term" value="C:plasma membrane"/>
    <property type="evidence" value="ECO:0007669"/>
    <property type="project" value="TreeGrafter"/>
</dbReference>
<evidence type="ECO:0000256" key="4">
    <source>
        <dbReference type="ARBA" id="ARBA00022989"/>
    </source>
</evidence>
<gene>
    <name evidence="9" type="ORF">BCR34DRAFT_339094</name>
</gene>
<keyword evidence="2" id="KW-0813">Transport</keyword>
<proteinExistence type="predicted"/>
<evidence type="ECO:0000256" key="6">
    <source>
        <dbReference type="SAM" id="MobiDB-lite"/>
    </source>
</evidence>
<feature type="compositionally biased region" description="Polar residues" evidence="6">
    <location>
        <begin position="47"/>
        <end position="60"/>
    </location>
</feature>
<comment type="caution">
    <text evidence="9">The sequence shown here is derived from an EMBL/GenBank/DDBJ whole genome shotgun (WGS) entry which is preliminary data.</text>
</comment>
<feature type="transmembrane region" description="Helical" evidence="7">
    <location>
        <begin position="83"/>
        <end position="106"/>
    </location>
</feature>
<organism evidence="9 10">
    <name type="scientific">Clohesyomyces aquaticus</name>
    <dbReference type="NCBI Taxonomy" id="1231657"/>
    <lineage>
        <taxon>Eukaryota</taxon>
        <taxon>Fungi</taxon>
        <taxon>Dikarya</taxon>
        <taxon>Ascomycota</taxon>
        <taxon>Pezizomycotina</taxon>
        <taxon>Dothideomycetes</taxon>
        <taxon>Pleosporomycetidae</taxon>
        <taxon>Pleosporales</taxon>
        <taxon>Lindgomycetaceae</taxon>
        <taxon>Clohesyomyces</taxon>
    </lineage>
</organism>
<feature type="transmembrane region" description="Helical" evidence="7">
    <location>
        <begin position="337"/>
        <end position="362"/>
    </location>
</feature>
<feature type="transmembrane region" description="Helical" evidence="7">
    <location>
        <begin position="368"/>
        <end position="390"/>
    </location>
</feature>
<evidence type="ECO:0000313" key="9">
    <source>
        <dbReference type="EMBL" id="ORY10781.1"/>
    </source>
</evidence>
<feature type="transmembrane region" description="Helical" evidence="7">
    <location>
        <begin position="240"/>
        <end position="258"/>
    </location>
</feature>
<evidence type="ECO:0000256" key="1">
    <source>
        <dbReference type="ARBA" id="ARBA00004141"/>
    </source>
</evidence>
<protein>
    <submittedName>
        <fullName evidence="9">Putative MFS transporter</fullName>
    </submittedName>
</protein>
<dbReference type="OrthoDB" id="2441642at2759"/>
<dbReference type="InterPro" id="IPR011701">
    <property type="entry name" value="MFS"/>
</dbReference>
<reference evidence="9 10" key="1">
    <citation type="submission" date="2016-07" db="EMBL/GenBank/DDBJ databases">
        <title>Pervasive Adenine N6-methylation of Active Genes in Fungi.</title>
        <authorList>
            <consortium name="DOE Joint Genome Institute"/>
            <person name="Mondo S.J."/>
            <person name="Dannebaum R.O."/>
            <person name="Kuo R.C."/>
            <person name="Labutti K."/>
            <person name="Haridas S."/>
            <person name="Kuo A."/>
            <person name="Salamov A."/>
            <person name="Ahrendt S.R."/>
            <person name="Lipzen A."/>
            <person name="Sullivan W."/>
            <person name="Andreopoulos W.B."/>
            <person name="Clum A."/>
            <person name="Lindquist E."/>
            <person name="Daum C."/>
            <person name="Ramamoorthy G.K."/>
            <person name="Gryganskyi A."/>
            <person name="Culley D."/>
            <person name="Magnuson J.K."/>
            <person name="James T.Y."/>
            <person name="O'Malley M.A."/>
            <person name="Stajich J.E."/>
            <person name="Spatafora J.W."/>
            <person name="Visel A."/>
            <person name="Grigoriev I.V."/>
        </authorList>
    </citation>
    <scope>NUCLEOTIDE SEQUENCE [LARGE SCALE GENOMIC DNA]</scope>
    <source>
        <strain evidence="9 10">CBS 115471</strain>
    </source>
</reference>